<evidence type="ECO:0000256" key="2">
    <source>
        <dbReference type="RuleBase" id="RU362097"/>
    </source>
</evidence>
<dbReference type="InterPro" id="IPR003423">
    <property type="entry name" value="OMP_efflux"/>
</dbReference>
<dbReference type="InterPro" id="IPR010131">
    <property type="entry name" value="MdtP/NodT-like"/>
</dbReference>
<dbReference type="Gene3D" id="2.20.200.10">
    <property type="entry name" value="Outer membrane efflux proteins (OEP)"/>
    <property type="match status" value="1"/>
</dbReference>
<keyword evidence="2" id="KW-0472">Membrane</keyword>
<keyword evidence="2" id="KW-0564">Palmitate</keyword>
<feature type="signal peptide" evidence="2">
    <location>
        <begin position="1"/>
        <end position="17"/>
    </location>
</feature>
<evidence type="ECO:0000256" key="1">
    <source>
        <dbReference type="ARBA" id="ARBA00007613"/>
    </source>
</evidence>
<accession>A0A918PPR6</accession>
<dbReference type="AlphaFoldDB" id="A0A918PPR6"/>
<dbReference type="NCBIfam" id="TIGR01845">
    <property type="entry name" value="outer_NodT"/>
    <property type="match status" value="1"/>
</dbReference>
<organism evidence="3 4">
    <name type="scientific">Novosphingobium colocasiae</name>
    <dbReference type="NCBI Taxonomy" id="1256513"/>
    <lineage>
        <taxon>Bacteria</taxon>
        <taxon>Pseudomonadati</taxon>
        <taxon>Pseudomonadota</taxon>
        <taxon>Alphaproteobacteria</taxon>
        <taxon>Sphingomonadales</taxon>
        <taxon>Sphingomonadaceae</taxon>
        <taxon>Novosphingobium</taxon>
    </lineage>
</organism>
<feature type="chain" id="PRO_5038171172" evidence="2">
    <location>
        <begin position="18"/>
        <end position="489"/>
    </location>
</feature>
<proteinExistence type="inferred from homology"/>
<comment type="caution">
    <text evidence="3">The sequence shown here is derived from an EMBL/GenBank/DDBJ whole genome shotgun (WGS) entry which is preliminary data.</text>
</comment>
<keyword evidence="2" id="KW-0812">Transmembrane</keyword>
<dbReference type="Proteomes" id="UP000648075">
    <property type="component" value="Unassembled WGS sequence"/>
</dbReference>
<name>A0A918PPR6_9SPHN</name>
<reference evidence="3" key="1">
    <citation type="journal article" date="2014" name="Int. J. Syst. Evol. Microbiol.">
        <title>Complete genome sequence of Corynebacterium casei LMG S-19264T (=DSM 44701T), isolated from a smear-ripened cheese.</title>
        <authorList>
            <consortium name="US DOE Joint Genome Institute (JGI-PGF)"/>
            <person name="Walter F."/>
            <person name="Albersmeier A."/>
            <person name="Kalinowski J."/>
            <person name="Ruckert C."/>
        </authorList>
    </citation>
    <scope>NUCLEOTIDE SEQUENCE</scope>
    <source>
        <strain evidence="3">KCTC 32255</strain>
    </source>
</reference>
<keyword evidence="2" id="KW-0732">Signal</keyword>
<dbReference type="EMBL" id="BMZA01000032">
    <property type="protein sequence ID" value="GGZ17082.1"/>
    <property type="molecule type" value="Genomic_DNA"/>
</dbReference>
<keyword evidence="2" id="KW-0449">Lipoprotein</keyword>
<protein>
    <submittedName>
        <fullName evidence="3">AdeC/adeK/oprM family multidrug efflux complex outer membrane factor</fullName>
    </submittedName>
</protein>
<keyword evidence="4" id="KW-1185">Reference proteome</keyword>
<reference evidence="3" key="2">
    <citation type="submission" date="2020-09" db="EMBL/GenBank/DDBJ databases">
        <authorList>
            <person name="Sun Q."/>
            <person name="Kim S."/>
        </authorList>
    </citation>
    <scope>NUCLEOTIDE SEQUENCE</scope>
    <source>
        <strain evidence="3">KCTC 32255</strain>
    </source>
</reference>
<keyword evidence="2" id="KW-1134">Transmembrane beta strand</keyword>
<evidence type="ECO:0000313" key="3">
    <source>
        <dbReference type="EMBL" id="GGZ17082.1"/>
    </source>
</evidence>
<gene>
    <name evidence="3" type="ORF">GCM10011614_34580</name>
</gene>
<sequence length="489" mass="51612">MIRSRSALALLAATALAGCNLAPKYVRPEGAVPAVLPQDGIYPPATSDAPDVTSIGWQSFFTDDRLRRSIALGLKNNRDLRIAAANVLQARAHYRVQRADLVPSTTLSGSASYTSNIQGASGALGGGAGASAGGAGSGTGVGASSRDVEFYSINAGFSAFELDLFGRLRNLNRAALEQYFATEEAQRATRISLIAEIATAWLTYAADQDQLRISQEYMISFEKSLELTRAQFRIGIASELEARQAETAYQGARNDIAVLKTRVAQDKNALDLLVGAPVLDALLPQGLGSGTAALPLLPAGLSSDILLRRPDILQAEHQLVAQNANIGAARAALFPRISLTATLGTISAALGGLFAGGGFTYTGAPSISLPLFDGGRLRGNLDAARAGQQVAVSSYEKTVQTAFREVADALAQRGTIDEQLAAQTARVEAANVALRISDARYRSGVESFLTTLDSQRTSYSAQQQLITTRLMRESNMVELYRSLGGGLIS</sequence>
<comment type="similarity">
    <text evidence="1 2">Belongs to the outer membrane factor (OMF) (TC 1.B.17) family.</text>
</comment>
<dbReference type="Pfam" id="PF02321">
    <property type="entry name" value="OEP"/>
    <property type="match status" value="2"/>
</dbReference>
<dbReference type="Gene3D" id="1.20.1600.10">
    <property type="entry name" value="Outer membrane efflux proteins (OEP)"/>
    <property type="match status" value="1"/>
</dbReference>
<dbReference type="GO" id="GO:0015562">
    <property type="term" value="F:efflux transmembrane transporter activity"/>
    <property type="evidence" value="ECO:0007669"/>
    <property type="project" value="InterPro"/>
</dbReference>
<dbReference type="RefSeq" id="WP_189622538.1">
    <property type="nucleotide sequence ID" value="NZ_BMZA01000032.1"/>
</dbReference>
<comment type="subcellular location">
    <subcellularLocation>
        <location evidence="2">Cell membrane</location>
        <topology evidence="2">Lipid-anchor</topology>
    </subcellularLocation>
</comment>
<dbReference type="PANTHER" id="PTHR30203:SF32">
    <property type="entry name" value="CATION EFFLUX SYSTEM PROTEIN CUSC"/>
    <property type="match status" value="1"/>
</dbReference>
<dbReference type="PANTHER" id="PTHR30203">
    <property type="entry name" value="OUTER MEMBRANE CATION EFFLUX PROTEIN"/>
    <property type="match status" value="1"/>
</dbReference>
<dbReference type="SUPFAM" id="SSF56954">
    <property type="entry name" value="Outer membrane efflux proteins (OEP)"/>
    <property type="match status" value="1"/>
</dbReference>
<dbReference type="PROSITE" id="PS51257">
    <property type="entry name" value="PROKAR_LIPOPROTEIN"/>
    <property type="match status" value="1"/>
</dbReference>
<dbReference type="GO" id="GO:0005886">
    <property type="term" value="C:plasma membrane"/>
    <property type="evidence" value="ECO:0007669"/>
    <property type="project" value="UniProtKB-SubCell"/>
</dbReference>
<evidence type="ECO:0000313" key="4">
    <source>
        <dbReference type="Proteomes" id="UP000648075"/>
    </source>
</evidence>